<dbReference type="AlphaFoldDB" id="A0AAV7I043"/>
<dbReference type="Pfam" id="PF25805">
    <property type="entry name" value="IQUB"/>
    <property type="match status" value="1"/>
</dbReference>
<dbReference type="GO" id="GO:0001669">
    <property type="term" value="C:acrosomal vesicle"/>
    <property type="evidence" value="ECO:0007669"/>
    <property type="project" value="TreeGrafter"/>
</dbReference>
<feature type="domain" description="IQ motif and ubiquitin-like" evidence="1">
    <location>
        <begin position="309"/>
        <end position="367"/>
    </location>
</feature>
<dbReference type="Proteomes" id="UP000826195">
    <property type="component" value="Unassembled WGS sequence"/>
</dbReference>
<keyword evidence="3" id="KW-1185">Reference proteome</keyword>
<evidence type="ECO:0000259" key="1">
    <source>
        <dbReference type="Pfam" id="PF25805"/>
    </source>
</evidence>
<comment type="caution">
    <text evidence="2">The sequence shown here is derived from an EMBL/GenBank/DDBJ whole genome shotgun (WGS) entry which is preliminary data.</text>
</comment>
<evidence type="ECO:0000313" key="3">
    <source>
        <dbReference type="Proteomes" id="UP000826195"/>
    </source>
</evidence>
<dbReference type="GO" id="GO:0031514">
    <property type="term" value="C:motile cilium"/>
    <property type="evidence" value="ECO:0007669"/>
    <property type="project" value="TreeGrafter"/>
</dbReference>
<reference evidence="2 3" key="1">
    <citation type="journal article" date="2021" name="J. Hered.">
        <title>A chromosome-level genome assembly of the parasitoid wasp, Cotesia glomerata (Hymenoptera: Braconidae).</title>
        <authorList>
            <person name="Pinto B.J."/>
            <person name="Weis J.J."/>
            <person name="Gamble T."/>
            <person name="Ode P.J."/>
            <person name="Paul R."/>
            <person name="Zaspel J.M."/>
        </authorList>
    </citation>
    <scope>NUCLEOTIDE SEQUENCE [LARGE SCALE GENOMIC DNA]</scope>
    <source>
        <strain evidence="2">CgM1</strain>
    </source>
</reference>
<proteinExistence type="predicted"/>
<protein>
    <recommendedName>
        <fullName evidence="1">IQ motif and ubiquitin-like domain-containing protein</fullName>
    </recommendedName>
</protein>
<dbReference type="PANTHER" id="PTHR21074:SF0">
    <property type="entry name" value="IQ AND UBIQUITIN-LIKE DOMAIN-CONTAINING PROTEIN"/>
    <property type="match status" value="1"/>
</dbReference>
<dbReference type="GO" id="GO:0030317">
    <property type="term" value="P:flagellated sperm motility"/>
    <property type="evidence" value="ECO:0007669"/>
    <property type="project" value="TreeGrafter"/>
</dbReference>
<gene>
    <name evidence="2" type="ORF">KQX54_020230</name>
</gene>
<organism evidence="2 3">
    <name type="scientific">Cotesia glomerata</name>
    <name type="common">Lepidopteran parasitic wasp</name>
    <name type="synonym">Apanteles glomeratus</name>
    <dbReference type="NCBI Taxonomy" id="32391"/>
    <lineage>
        <taxon>Eukaryota</taxon>
        <taxon>Metazoa</taxon>
        <taxon>Ecdysozoa</taxon>
        <taxon>Arthropoda</taxon>
        <taxon>Hexapoda</taxon>
        <taxon>Insecta</taxon>
        <taxon>Pterygota</taxon>
        <taxon>Neoptera</taxon>
        <taxon>Endopterygota</taxon>
        <taxon>Hymenoptera</taxon>
        <taxon>Apocrita</taxon>
        <taxon>Ichneumonoidea</taxon>
        <taxon>Braconidae</taxon>
        <taxon>Microgastrinae</taxon>
        <taxon>Cotesia</taxon>
    </lineage>
</organism>
<dbReference type="InterPro" id="IPR057887">
    <property type="entry name" value="IQUB_helical"/>
</dbReference>
<dbReference type="InterPro" id="IPR037695">
    <property type="entry name" value="IQUB"/>
</dbReference>
<accession>A0AAV7I043</accession>
<sequence>MVLVQEVNNEENKKLGKWKNIITGKEYLDAATQASTRHRSSFRNILTVNRVTQTPSFTSCKYTSAFYDKTIQTSILPDLSDKLLTPSSAARNRLTTELHRLRAKELFSTRKFSKLEEESAVKIQKFFRACRTRIEISSLARFAILTRTQPPVKDKLVRLNEDKRFEIVERRTPRTRSDFEMLHNMLDRWRVLESEQVDRMLFGNSLMAAKSVILLKEIELLRSIELSKSKVREELKERRNLEFLDKLAMLECWRTRDGKLIKVETQRVARARKCRSLYLALMQVDDTTGNGSAAGDSVRTSVGNSVAAGRIDTLENIKQLIYGHTCQPARELEYLVDQEIEFTRRNFDYSVMSHLKNRIKLAFLKFTTLYCQDESHYEYHNRDIMTFCHRCGKLLPITESSEDEPSVPTCSSCISMRPSKNPKILYEPYEQMLKDLRKSEAQMGLFDGLAFHIDPRVLHQLVNYIWHGKSGISEFDDLFQLRLLRFRREVEWSPWNSVLLTKREAAVHQAVANPWDLYETSLVQKFLLRNLQAKLYFNYLVK</sequence>
<dbReference type="PANTHER" id="PTHR21074">
    <property type="entry name" value="IQ AND UBIQUITIN-LIKE DOMAIN-CONTAINING PROTEIN"/>
    <property type="match status" value="1"/>
</dbReference>
<evidence type="ECO:0000313" key="2">
    <source>
        <dbReference type="EMBL" id="KAH0540857.1"/>
    </source>
</evidence>
<name>A0AAV7I043_COTGL</name>
<dbReference type="GO" id="GO:0060271">
    <property type="term" value="P:cilium assembly"/>
    <property type="evidence" value="ECO:0007669"/>
    <property type="project" value="TreeGrafter"/>
</dbReference>
<dbReference type="EMBL" id="JAHXZJ010002609">
    <property type="protein sequence ID" value="KAH0540857.1"/>
    <property type="molecule type" value="Genomic_DNA"/>
</dbReference>